<reference evidence="5" key="1">
    <citation type="submission" date="2018-05" db="EMBL/GenBank/DDBJ databases">
        <authorList>
            <person name="Lanie J.A."/>
            <person name="Ng W.-L."/>
            <person name="Kazmierczak K.M."/>
            <person name="Andrzejewski T.M."/>
            <person name="Davidsen T.M."/>
            <person name="Wayne K.J."/>
            <person name="Tettelin H."/>
            <person name="Glass J.I."/>
            <person name="Rusch D."/>
            <person name="Podicherti R."/>
            <person name="Tsui H.-C.T."/>
            <person name="Winkler M.E."/>
        </authorList>
    </citation>
    <scope>NUCLEOTIDE SEQUENCE</scope>
</reference>
<dbReference type="InterPro" id="IPR032823">
    <property type="entry name" value="BCA_ABC_TP_C"/>
</dbReference>
<keyword evidence="2" id="KW-0547">Nucleotide-binding</keyword>
<protein>
    <recommendedName>
        <fullName evidence="4">ABC transporter domain-containing protein</fullName>
    </recommendedName>
</protein>
<dbReference type="PANTHER" id="PTHR45772">
    <property type="entry name" value="CONSERVED COMPONENT OF ABC TRANSPORTER FOR NATURAL AMINO ACIDS-RELATED"/>
    <property type="match status" value="1"/>
</dbReference>
<accession>A0A382AE85</accession>
<dbReference type="SMART" id="SM00382">
    <property type="entry name" value="AAA"/>
    <property type="match status" value="1"/>
</dbReference>
<gene>
    <name evidence="5" type="ORF">METZ01_LOCUS152256</name>
</gene>
<dbReference type="PANTHER" id="PTHR45772:SF2">
    <property type="entry name" value="ABC TRANSPORTER ATP-BINDING PROTEIN"/>
    <property type="match status" value="1"/>
</dbReference>
<dbReference type="SUPFAM" id="SSF52540">
    <property type="entry name" value="P-loop containing nucleoside triphosphate hydrolases"/>
    <property type="match status" value="1"/>
</dbReference>
<dbReference type="GO" id="GO:0016887">
    <property type="term" value="F:ATP hydrolysis activity"/>
    <property type="evidence" value="ECO:0007669"/>
    <property type="project" value="InterPro"/>
</dbReference>
<name>A0A382AE85_9ZZZZ</name>
<dbReference type="Gene3D" id="3.40.50.300">
    <property type="entry name" value="P-loop containing nucleotide triphosphate hydrolases"/>
    <property type="match status" value="1"/>
</dbReference>
<dbReference type="Pfam" id="PF00005">
    <property type="entry name" value="ABC_tran"/>
    <property type="match status" value="1"/>
</dbReference>
<dbReference type="GO" id="GO:0005524">
    <property type="term" value="F:ATP binding"/>
    <property type="evidence" value="ECO:0007669"/>
    <property type="project" value="UniProtKB-KW"/>
</dbReference>
<evidence type="ECO:0000313" key="5">
    <source>
        <dbReference type="EMBL" id="SVA99402.1"/>
    </source>
</evidence>
<dbReference type="AlphaFoldDB" id="A0A382AE85"/>
<evidence type="ECO:0000259" key="4">
    <source>
        <dbReference type="PROSITE" id="PS50893"/>
    </source>
</evidence>
<organism evidence="5">
    <name type="scientific">marine metagenome</name>
    <dbReference type="NCBI Taxonomy" id="408172"/>
    <lineage>
        <taxon>unclassified sequences</taxon>
        <taxon>metagenomes</taxon>
        <taxon>ecological metagenomes</taxon>
    </lineage>
</organism>
<dbReference type="InterPro" id="IPR003439">
    <property type="entry name" value="ABC_transporter-like_ATP-bd"/>
</dbReference>
<proteinExistence type="predicted"/>
<dbReference type="GO" id="GO:0005886">
    <property type="term" value="C:plasma membrane"/>
    <property type="evidence" value="ECO:0007669"/>
    <property type="project" value="TreeGrafter"/>
</dbReference>
<dbReference type="PROSITE" id="PS50893">
    <property type="entry name" value="ABC_TRANSPORTER_2"/>
    <property type="match status" value="1"/>
</dbReference>
<feature type="domain" description="ABC transporter" evidence="4">
    <location>
        <begin position="7"/>
        <end position="248"/>
    </location>
</feature>
<evidence type="ECO:0000256" key="3">
    <source>
        <dbReference type="ARBA" id="ARBA00022840"/>
    </source>
</evidence>
<keyword evidence="3" id="KW-0067">ATP-binding</keyword>
<dbReference type="InterPro" id="IPR027417">
    <property type="entry name" value="P-loop_NTPase"/>
</dbReference>
<sequence length="257" mass="27403">MNTDVLLSISDLYKAFGGVAATNQVTLDILDGEVHAVIGPNGAGKTTLVSQLTGVLMPDAGQITFKGNDITYMPAHRRPHLGMARSFQITSIIHDMTVLENVVLAVQAKAGHSYRFWRSADSDQNLTGPAMDALRGVGLEGRAMQVAGPLSHGEHRQLEMAMVLATDPVLVLLDEPTAGMGQEDSTRMIASLQALKGSCTIILVEHDMDAVFALADRITVLVEGRVIATGKPDAIRSDETVRQAYLGEELDSSPGTV</sequence>
<dbReference type="InterPro" id="IPR003593">
    <property type="entry name" value="AAA+_ATPase"/>
</dbReference>
<keyword evidence="1" id="KW-0813">Transport</keyword>
<dbReference type="Pfam" id="PF12399">
    <property type="entry name" value="BCA_ABC_TP_C"/>
    <property type="match status" value="1"/>
</dbReference>
<dbReference type="EMBL" id="UINC01024879">
    <property type="protein sequence ID" value="SVA99402.1"/>
    <property type="molecule type" value="Genomic_DNA"/>
</dbReference>
<evidence type="ECO:0000256" key="2">
    <source>
        <dbReference type="ARBA" id="ARBA00022741"/>
    </source>
</evidence>
<dbReference type="InterPro" id="IPR051120">
    <property type="entry name" value="ABC_AA/LPS_Transport"/>
</dbReference>
<evidence type="ECO:0000256" key="1">
    <source>
        <dbReference type="ARBA" id="ARBA00022448"/>
    </source>
</evidence>
<dbReference type="CDD" id="cd03219">
    <property type="entry name" value="ABC_Mj1267_LivG_branched"/>
    <property type="match status" value="1"/>
</dbReference>